<keyword evidence="2" id="KW-1185">Reference proteome</keyword>
<proteinExistence type="predicted"/>
<dbReference type="Proteomes" id="UP000059188">
    <property type="component" value="Unassembled WGS sequence"/>
</dbReference>
<accession>A0A0B7FJB6</accession>
<sequence length="116" mass="13060">MGVKRPNQPWGTEKKHPWDDVVVGIWHPHYINIHKFYTYAATLQDFSWCWTVMCQPIRGRSGAAEYSALSEISTSSTRPILSVAVSGSGFGTNRSNGYAKIDCLWSFPSISIQKLH</sequence>
<protein>
    <submittedName>
        <fullName evidence="1">Uncharacterized protein</fullName>
    </submittedName>
</protein>
<dbReference type="AlphaFoldDB" id="A0A0B7FJB6"/>
<evidence type="ECO:0000313" key="2">
    <source>
        <dbReference type="Proteomes" id="UP000059188"/>
    </source>
</evidence>
<organism evidence="1 2">
    <name type="scientific">Thanatephorus cucumeris (strain AG1-IB / isolate 7/3/14)</name>
    <name type="common">Lettuce bottom rot fungus</name>
    <name type="synonym">Rhizoctonia solani</name>
    <dbReference type="NCBI Taxonomy" id="1108050"/>
    <lineage>
        <taxon>Eukaryota</taxon>
        <taxon>Fungi</taxon>
        <taxon>Dikarya</taxon>
        <taxon>Basidiomycota</taxon>
        <taxon>Agaricomycotina</taxon>
        <taxon>Agaricomycetes</taxon>
        <taxon>Cantharellales</taxon>
        <taxon>Ceratobasidiaceae</taxon>
        <taxon>Rhizoctonia</taxon>
        <taxon>Rhizoctonia solani AG-1</taxon>
    </lineage>
</organism>
<gene>
    <name evidence="1" type="ORF">RSOLAG1IB_11904</name>
</gene>
<dbReference type="EMBL" id="LN679314">
    <property type="protein sequence ID" value="CEL56333.1"/>
    <property type="molecule type" value="Genomic_DNA"/>
</dbReference>
<name>A0A0B7FJB6_THACB</name>
<evidence type="ECO:0000313" key="1">
    <source>
        <dbReference type="EMBL" id="CEL56333.1"/>
    </source>
</evidence>
<reference evidence="1 2" key="1">
    <citation type="submission" date="2014-11" db="EMBL/GenBank/DDBJ databases">
        <authorList>
            <person name="Wibberg Daniel"/>
        </authorList>
    </citation>
    <scope>NUCLEOTIDE SEQUENCE [LARGE SCALE GENOMIC DNA]</scope>
    <source>
        <strain evidence="1">Rhizoctonia solani AG1-IB 7/3/14</strain>
    </source>
</reference>